<protein>
    <submittedName>
        <fullName evidence="2">Uncharacterized protein</fullName>
    </submittedName>
</protein>
<organism evidence="2 3">
    <name type="scientific">Trichonephila clavata</name>
    <name type="common">Joro spider</name>
    <name type="synonym">Nephila clavata</name>
    <dbReference type="NCBI Taxonomy" id="2740835"/>
    <lineage>
        <taxon>Eukaryota</taxon>
        <taxon>Metazoa</taxon>
        <taxon>Ecdysozoa</taxon>
        <taxon>Arthropoda</taxon>
        <taxon>Chelicerata</taxon>
        <taxon>Arachnida</taxon>
        <taxon>Araneae</taxon>
        <taxon>Araneomorphae</taxon>
        <taxon>Entelegynae</taxon>
        <taxon>Araneoidea</taxon>
        <taxon>Nephilidae</taxon>
        <taxon>Trichonephila</taxon>
    </lineage>
</organism>
<reference evidence="2" key="1">
    <citation type="submission" date="2020-07" db="EMBL/GenBank/DDBJ databases">
        <title>Multicomponent nature underlies the extraordinary mechanical properties of spider dragline silk.</title>
        <authorList>
            <person name="Kono N."/>
            <person name="Nakamura H."/>
            <person name="Mori M."/>
            <person name="Yoshida Y."/>
            <person name="Ohtoshi R."/>
            <person name="Malay A.D."/>
            <person name="Moran D.A.P."/>
            <person name="Tomita M."/>
            <person name="Numata K."/>
            <person name="Arakawa K."/>
        </authorList>
    </citation>
    <scope>NUCLEOTIDE SEQUENCE</scope>
</reference>
<accession>A0A8X6HZR8</accession>
<dbReference type="EMBL" id="BMAO01019597">
    <property type="protein sequence ID" value="GFR31565.1"/>
    <property type="molecule type" value="Genomic_DNA"/>
</dbReference>
<evidence type="ECO:0000256" key="1">
    <source>
        <dbReference type="SAM" id="MobiDB-lite"/>
    </source>
</evidence>
<evidence type="ECO:0000313" key="2">
    <source>
        <dbReference type="EMBL" id="GFR31565.1"/>
    </source>
</evidence>
<comment type="caution">
    <text evidence="2">The sequence shown here is derived from an EMBL/GenBank/DDBJ whole genome shotgun (WGS) entry which is preliminary data.</text>
</comment>
<name>A0A8X6HZR8_TRICU</name>
<feature type="compositionally biased region" description="Polar residues" evidence="1">
    <location>
        <begin position="39"/>
        <end position="53"/>
    </location>
</feature>
<dbReference type="AlphaFoldDB" id="A0A8X6HZR8"/>
<gene>
    <name evidence="2" type="ORF">TNCT_324211</name>
</gene>
<evidence type="ECO:0000313" key="3">
    <source>
        <dbReference type="Proteomes" id="UP000887116"/>
    </source>
</evidence>
<sequence>MRSKCVHEICVKPLTGPANRNAERSTISCNDEVSGAGQQGKSGSLLNNKSMSQQQAICRERRRDVISSFREGERDALGWGNHRMRVEGGTSRTHQIRFCKQWGLRFFMKFHE</sequence>
<keyword evidence="3" id="KW-1185">Reference proteome</keyword>
<proteinExistence type="predicted"/>
<feature type="region of interest" description="Disordered" evidence="1">
    <location>
        <begin position="32"/>
        <end position="53"/>
    </location>
</feature>
<dbReference type="Proteomes" id="UP000887116">
    <property type="component" value="Unassembled WGS sequence"/>
</dbReference>